<organism evidence="1 2">
    <name type="scientific">Stecheria intestinalis</name>
    <dbReference type="NCBI Taxonomy" id="2606630"/>
    <lineage>
        <taxon>Bacteria</taxon>
        <taxon>Bacillati</taxon>
        <taxon>Bacillota</taxon>
        <taxon>Erysipelotrichia</taxon>
        <taxon>Erysipelotrichales</taxon>
        <taxon>Erysipelotrichaceae</taxon>
        <taxon>Stecheria</taxon>
    </lineage>
</organism>
<gene>
    <name evidence="1" type="ORF">FYJ51_10490</name>
</gene>
<dbReference type="EMBL" id="VUMN01000028">
    <property type="protein sequence ID" value="MSS59319.1"/>
    <property type="molecule type" value="Genomic_DNA"/>
</dbReference>
<accession>A0A7X2NTN2</accession>
<name>A0A7X2NTN2_9FIRM</name>
<evidence type="ECO:0000313" key="2">
    <source>
        <dbReference type="Proteomes" id="UP000461880"/>
    </source>
</evidence>
<sequence length="115" mass="13328">MMEDFKKMTDDWVKFVDESSDKVADFVTKSTKDMTGALKKERRKMELRSQIGEHTRALTKAYTRLGEAYYDAKTSGKEVEGMQDVMDLVHSNRKVVELLKAQLEELEKTDSEKKD</sequence>
<dbReference type="AlphaFoldDB" id="A0A7X2NTN2"/>
<dbReference type="Proteomes" id="UP000461880">
    <property type="component" value="Unassembled WGS sequence"/>
</dbReference>
<dbReference type="RefSeq" id="WP_105303250.1">
    <property type="nucleotide sequence ID" value="NZ_JAQXPC010000051.1"/>
</dbReference>
<comment type="caution">
    <text evidence="1">The sequence shown here is derived from an EMBL/GenBank/DDBJ whole genome shotgun (WGS) entry which is preliminary data.</text>
</comment>
<evidence type="ECO:0000313" key="1">
    <source>
        <dbReference type="EMBL" id="MSS59319.1"/>
    </source>
</evidence>
<proteinExistence type="predicted"/>
<keyword evidence="2" id="KW-1185">Reference proteome</keyword>
<reference evidence="1 2" key="1">
    <citation type="submission" date="2019-08" db="EMBL/GenBank/DDBJ databases">
        <title>In-depth cultivation of the pig gut microbiome towards novel bacterial diversity and tailored functional studies.</title>
        <authorList>
            <person name="Wylensek D."/>
            <person name="Hitch T.C.A."/>
            <person name="Clavel T."/>
        </authorList>
    </citation>
    <scope>NUCLEOTIDE SEQUENCE [LARGE SCALE GENOMIC DNA]</scope>
    <source>
        <strain evidence="1 2">Oil+RF-744-GAM-WT-6</strain>
    </source>
</reference>
<protein>
    <submittedName>
        <fullName evidence="1">Uncharacterized protein</fullName>
    </submittedName>
</protein>